<dbReference type="Proteomes" id="UP000785679">
    <property type="component" value="Unassembled WGS sequence"/>
</dbReference>
<evidence type="ECO:0000256" key="6">
    <source>
        <dbReference type="ARBA" id="ARBA00023180"/>
    </source>
</evidence>
<dbReference type="AlphaFoldDB" id="A0A8J8NNW4"/>
<proteinExistence type="inferred from homology"/>
<evidence type="ECO:0000256" key="4">
    <source>
        <dbReference type="ARBA" id="ARBA00022729"/>
    </source>
</evidence>
<protein>
    <recommendedName>
        <fullName evidence="7">Carboxypeptidase</fullName>
        <ecNumber evidence="7">3.4.16.-</ecNumber>
    </recommendedName>
</protein>
<organism evidence="8 9">
    <name type="scientific">Halteria grandinella</name>
    <dbReference type="NCBI Taxonomy" id="5974"/>
    <lineage>
        <taxon>Eukaryota</taxon>
        <taxon>Sar</taxon>
        <taxon>Alveolata</taxon>
        <taxon>Ciliophora</taxon>
        <taxon>Intramacronucleata</taxon>
        <taxon>Spirotrichea</taxon>
        <taxon>Stichotrichia</taxon>
        <taxon>Sporadotrichida</taxon>
        <taxon>Halteriidae</taxon>
        <taxon>Halteria</taxon>
    </lineage>
</organism>
<evidence type="ECO:0000313" key="9">
    <source>
        <dbReference type="Proteomes" id="UP000785679"/>
    </source>
</evidence>
<gene>
    <name evidence="8" type="ORF">FGO68_gene3564</name>
</gene>
<dbReference type="InterPro" id="IPR018202">
    <property type="entry name" value="Ser_caboxypep_ser_AS"/>
</dbReference>
<reference evidence="8" key="1">
    <citation type="submission" date="2019-06" db="EMBL/GenBank/DDBJ databases">
        <authorList>
            <person name="Zheng W."/>
        </authorList>
    </citation>
    <scope>NUCLEOTIDE SEQUENCE</scope>
    <source>
        <strain evidence="8">QDHG01</strain>
    </source>
</reference>
<evidence type="ECO:0000256" key="2">
    <source>
        <dbReference type="ARBA" id="ARBA00022645"/>
    </source>
</evidence>
<dbReference type="EC" id="3.4.16.-" evidence="7"/>
<dbReference type="PANTHER" id="PTHR11802:SF113">
    <property type="entry name" value="SERINE CARBOXYPEPTIDASE CTSA-4.1"/>
    <property type="match status" value="1"/>
</dbReference>
<dbReference type="PROSITE" id="PS00131">
    <property type="entry name" value="CARBOXYPEPT_SER_SER"/>
    <property type="match status" value="1"/>
</dbReference>
<comment type="caution">
    <text evidence="8">The sequence shown here is derived from an EMBL/GenBank/DDBJ whole genome shotgun (WGS) entry which is preliminary data.</text>
</comment>
<evidence type="ECO:0000256" key="7">
    <source>
        <dbReference type="RuleBase" id="RU361156"/>
    </source>
</evidence>
<keyword evidence="6" id="KW-0325">Glycoprotein</keyword>
<dbReference type="PANTHER" id="PTHR11802">
    <property type="entry name" value="SERINE PROTEASE FAMILY S10 SERINE CARBOXYPEPTIDASE"/>
    <property type="match status" value="1"/>
</dbReference>
<evidence type="ECO:0000313" key="8">
    <source>
        <dbReference type="EMBL" id="TNV78766.1"/>
    </source>
</evidence>
<dbReference type="PRINTS" id="PR00724">
    <property type="entry name" value="CRBOXYPTASEC"/>
</dbReference>
<keyword evidence="9" id="KW-1185">Reference proteome</keyword>
<dbReference type="InterPro" id="IPR033124">
    <property type="entry name" value="Ser_caboxypep_his_AS"/>
</dbReference>
<dbReference type="PROSITE" id="PS00560">
    <property type="entry name" value="CARBOXYPEPT_SER_HIS"/>
    <property type="match status" value="1"/>
</dbReference>
<keyword evidence="2 7" id="KW-0121">Carboxypeptidase</keyword>
<dbReference type="InterPro" id="IPR001563">
    <property type="entry name" value="Peptidase_S10"/>
</dbReference>
<comment type="similarity">
    <text evidence="1 7">Belongs to the peptidase S10 family.</text>
</comment>
<dbReference type="GO" id="GO:0004185">
    <property type="term" value="F:serine-type carboxypeptidase activity"/>
    <property type="evidence" value="ECO:0007669"/>
    <property type="project" value="UniProtKB-UniRule"/>
</dbReference>
<keyword evidence="5 7" id="KW-0378">Hydrolase</keyword>
<dbReference type="InterPro" id="IPR029058">
    <property type="entry name" value="AB_hydrolase_fold"/>
</dbReference>
<dbReference type="OrthoDB" id="443318at2759"/>
<dbReference type="SUPFAM" id="SSF53474">
    <property type="entry name" value="alpha/beta-Hydrolases"/>
    <property type="match status" value="1"/>
</dbReference>
<sequence>MFYWLFKSKSSPSTDPLVIWLTGGPGCASEVALFYENGPYTINDDLSLNSNAYAWNKVSNLLYVDQPIGTGFSRCSSIFHYDTTEDEIAANVFTFLQGFLQQNPEYLNRDFFITGESYAGHYIPALAYHFTKEIAPGSLNLNFKGIAIGNGWVDPVVQYPQYAEFAKQNNLVNEEEYTELQAGFKQCTDMINSGADSMYTLEVCQLTMASILGNPLAPRFNVYDIRKGCDVPPLCYNMSNSDRFLNDATIQAKLGVSGRKWVECDQGVHTALLGDWLNNLAAKIEYVLESGQLKEYKNFKFLRVYNAGHMVPMDQPVNALNMLQTFMMGTLHMERPQTSEIIQ</sequence>
<dbReference type="Gene3D" id="3.40.50.1820">
    <property type="entry name" value="alpha/beta hydrolase"/>
    <property type="match status" value="2"/>
</dbReference>
<keyword evidence="4" id="KW-0732">Signal</keyword>
<dbReference type="EMBL" id="RRYP01009883">
    <property type="protein sequence ID" value="TNV78766.1"/>
    <property type="molecule type" value="Genomic_DNA"/>
</dbReference>
<dbReference type="Pfam" id="PF00450">
    <property type="entry name" value="Peptidase_S10"/>
    <property type="match status" value="1"/>
</dbReference>
<keyword evidence="3 7" id="KW-0645">Protease</keyword>
<evidence type="ECO:0000256" key="3">
    <source>
        <dbReference type="ARBA" id="ARBA00022670"/>
    </source>
</evidence>
<accession>A0A8J8NNW4</accession>
<evidence type="ECO:0000256" key="5">
    <source>
        <dbReference type="ARBA" id="ARBA00022801"/>
    </source>
</evidence>
<name>A0A8J8NNW4_HALGN</name>
<dbReference type="GO" id="GO:0006508">
    <property type="term" value="P:proteolysis"/>
    <property type="evidence" value="ECO:0007669"/>
    <property type="project" value="UniProtKB-KW"/>
</dbReference>
<evidence type="ECO:0000256" key="1">
    <source>
        <dbReference type="ARBA" id="ARBA00009431"/>
    </source>
</evidence>